<name>A0A6J1D822_MOMCH</name>
<keyword evidence="4" id="KW-1185">Reference proteome</keyword>
<evidence type="ECO:0000259" key="3">
    <source>
        <dbReference type="PROSITE" id="PS51140"/>
    </source>
</evidence>
<feature type="domain" description="CUE" evidence="3">
    <location>
        <begin position="3"/>
        <end position="45"/>
    </location>
</feature>
<feature type="coiled-coil region" evidence="1">
    <location>
        <begin position="366"/>
        <end position="404"/>
    </location>
</feature>
<proteinExistence type="predicted"/>
<dbReference type="AlphaFoldDB" id="A0A6J1D822"/>
<feature type="compositionally biased region" description="Low complexity" evidence="2">
    <location>
        <begin position="506"/>
        <end position="516"/>
    </location>
</feature>
<feature type="coiled-coil region" evidence="1">
    <location>
        <begin position="260"/>
        <end position="315"/>
    </location>
</feature>
<evidence type="ECO:0000256" key="2">
    <source>
        <dbReference type="SAM" id="MobiDB-lite"/>
    </source>
</evidence>
<dbReference type="OrthoDB" id="620544at2759"/>
<keyword evidence="1" id="KW-0175">Coiled coil</keyword>
<protein>
    <submittedName>
        <fullName evidence="5">Uncharacterized protein LOC111018481</fullName>
    </submittedName>
</protein>
<dbReference type="PANTHER" id="PTHR48459:SF1">
    <property type="entry name" value="CUE DOMAIN-CONTAINING PROTEIN"/>
    <property type="match status" value="1"/>
</dbReference>
<dbReference type="InterPro" id="IPR003892">
    <property type="entry name" value="CUE"/>
</dbReference>
<evidence type="ECO:0000313" key="5">
    <source>
        <dbReference type="RefSeq" id="XP_022150275.1"/>
    </source>
</evidence>
<accession>A0A6J1D822</accession>
<dbReference type="Proteomes" id="UP000504603">
    <property type="component" value="Unplaced"/>
</dbReference>
<evidence type="ECO:0000256" key="1">
    <source>
        <dbReference type="SAM" id="Coils"/>
    </source>
</evidence>
<dbReference type="GeneID" id="111018481"/>
<gene>
    <name evidence="5" type="primary">LOC111018481</name>
</gene>
<sequence>MMGFQKVYEVLSQLFPEVDYRILRAVALENHNDVNEAVNDILIEIIPRLYEETNLPSKDTSLEVASNIEVENKTKSDSEVGLNHVAPRNSSGLVYEDRDHEQIHQIGTHLKQVTEDIEGDKQLFDGVDGSLNDCNSHLIRDSNTMLVQELYSIESRHDCSIPTVQDFDSQIANPSFENHSPVQPEIQILSEPDYQKSNANDTLDPSPKQECSTVEMSENGDKFMGNSSLITQSGELCRVELLDEIIEDAKSNKVFLFSAMESVIDKMRELEQKEKDVEKAREEAANGGSEITAKVEKLKQTVAQAIEENDMLAGEVYGEKAILATETRELQSRLLSLSDERDNSISILDEMQATLEARIAAADVMLEAAQEVKLAKEEEARKALAEQDALMQKLVEQAVTLRQEEEENSKLRDFLMSRGHIVDMLQGEISVICQDVRHLKEKFDKKLPLSQSLSSSQTSCILASSGSSLKSTAFNSALFCLPSNDIPSDLAYEKGVSPTTSKEGSRASSVGSLSSESLEEGGREINYSKAFSDDGWDVFDKDAEFAEAPYLVDAKE</sequence>
<dbReference type="RefSeq" id="XP_022150275.1">
    <property type="nucleotide sequence ID" value="XM_022294583.1"/>
</dbReference>
<dbReference type="PANTHER" id="PTHR48459">
    <property type="entry name" value="CUE DOMAIN-CONTAINING PROTEIN"/>
    <property type="match status" value="1"/>
</dbReference>
<dbReference type="PROSITE" id="PS51140">
    <property type="entry name" value="CUE"/>
    <property type="match status" value="1"/>
</dbReference>
<organism evidence="4 5">
    <name type="scientific">Momordica charantia</name>
    <name type="common">Bitter gourd</name>
    <name type="synonym">Balsam pear</name>
    <dbReference type="NCBI Taxonomy" id="3673"/>
    <lineage>
        <taxon>Eukaryota</taxon>
        <taxon>Viridiplantae</taxon>
        <taxon>Streptophyta</taxon>
        <taxon>Embryophyta</taxon>
        <taxon>Tracheophyta</taxon>
        <taxon>Spermatophyta</taxon>
        <taxon>Magnoliopsida</taxon>
        <taxon>eudicotyledons</taxon>
        <taxon>Gunneridae</taxon>
        <taxon>Pentapetalae</taxon>
        <taxon>rosids</taxon>
        <taxon>fabids</taxon>
        <taxon>Cucurbitales</taxon>
        <taxon>Cucurbitaceae</taxon>
        <taxon>Momordiceae</taxon>
        <taxon>Momordica</taxon>
    </lineage>
</organism>
<dbReference type="CDD" id="cd14279">
    <property type="entry name" value="CUE"/>
    <property type="match status" value="1"/>
</dbReference>
<dbReference type="KEGG" id="mcha:111018481"/>
<evidence type="ECO:0000313" key="4">
    <source>
        <dbReference type="Proteomes" id="UP000504603"/>
    </source>
</evidence>
<feature type="region of interest" description="Disordered" evidence="2">
    <location>
        <begin position="494"/>
        <end position="521"/>
    </location>
</feature>
<reference evidence="5" key="1">
    <citation type="submission" date="2025-08" db="UniProtKB">
        <authorList>
            <consortium name="RefSeq"/>
        </authorList>
    </citation>
    <scope>IDENTIFICATION</scope>
    <source>
        <strain evidence="5">OHB3-1</strain>
    </source>
</reference>
<dbReference type="GO" id="GO:0043130">
    <property type="term" value="F:ubiquitin binding"/>
    <property type="evidence" value="ECO:0007669"/>
    <property type="project" value="InterPro"/>
</dbReference>